<dbReference type="PROSITE" id="PS50109">
    <property type="entry name" value="HIS_KIN"/>
    <property type="match status" value="1"/>
</dbReference>
<dbReference type="InterPro" id="IPR003660">
    <property type="entry name" value="HAMP_dom"/>
</dbReference>
<dbReference type="Proteomes" id="UP000557204">
    <property type="component" value="Unassembled WGS sequence"/>
</dbReference>
<dbReference type="AlphaFoldDB" id="A0A849K628"/>
<keyword evidence="8 11" id="KW-1133">Transmembrane helix</keyword>
<dbReference type="SMART" id="SM00387">
    <property type="entry name" value="HATPase_c"/>
    <property type="match status" value="1"/>
</dbReference>
<keyword evidence="6 11" id="KW-0812">Transmembrane</keyword>
<evidence type="ECO:0000256" key="10">
    <source>
        <dbReference type="ARBA" id="ARBA00023136"/>
    </source>
</evidence>
<gene>
    <name evidence="14" type="ORF">HLI28_03505</name>
</gene>
<evidence type="ECO:0000256" key="2">
    <source>
        <dbReference type="ARBA" id="ARBA00004236"/>
    </source>
</evidence>
<keyword evidence="9" id="KW-0902">Two-component regulatory system</keyword>
<comment type="catalytic activity">
    <reaction evidence="1">
        <text>ATP + protein L-histidine = ADP + protein N-phospho-L-histidine.</text>
        <dbReference type="EC" id="2.7.13.3"/>
    </reaction>
</comment>
<feature type="transmembrane region" description="Helical" evidence="11">
    <location>
        <begin position="154"/>
        <end position="175"/>
    </location>
</feature>
<evidence type="ECO:0000256" key="7">
    <source>
        <dbReference type="ARBA" id="ARBA00022777"/>
    </source>
</evidence>
<organism evidence="14 15">
    <name type="scientific">Isoptericola sediminis</name>
    <dbReference type="NCBI Taxonomy" id="2733572"/>
    <lineage>
        <taxon>Bacteria</taxon>
        <taxon>Bacillati</taxon>
        <taxon>Actinomycetota</taxon>
        <taxon>Actinomycetes</taxon>
        <taxon>Micrococcales</taxon>
        <taxon>Promicromonosporaceae</taxon>
        <taxon>Isoptericola</taxon>
    </lineage>
</organism>
<evidence type="ECO:0000259" key="12">
    <source>
        <dbReference type="PROSITE" id="PS50109"/>
    </source>
</evidence>
<dbReference type="CDD" id="cd00075">
    <property type="entry name" value="HATPase"/>
    <property type="match status" value="1"/>
</dbReference>
<dbReference type="GO" id="GO:0005886">
    <property type="term" value="C:plasma membrane"/>
    <property type="evidence" value="ECO:0007669"/>
    <property type="project" value="UniProtKB-SubCell"/>
</dbReference>
<dbReference type="Pfam" id="PF00672">
    <property type="entry name" value="HAMP"/>
    <property type="match status" value="1"/>
</dbReference>
<reference evidence="14 15" key="1">
    <citation type="submission" date="2020-05" db="EMBL/GenBank/DDBJ databases">
        <title>Genome sequence of Isoptericola sp. JC619 isolated from Chilika lagoon, India.</title>
        <authorList>
            <person name="Kumar D."/>
            <person name="Appam K."/>
            <person name="Gandham S."/>
            <person name="Uppada J."/>
            <person name="Sasikala C."/>
            <person name="Venkata Ramana C."/>
        </authorList>
    </citation>
    <scope>NUCLEOTIDE SEQUENCE [LARGE SCALE GENOMIC DNA]</scope>
    <source>
        <strain evidence="14 15">JC619</strain>
    </source>
</reference>
<dbReference type="PROSITE" id="PS50885">
    <property type="entry name" value="HAMP"/>
    <property type="match status" value="1"/>
</dbReference>
<dbReference type="GO" id="GO:0000155">
    <property type="term" value="F:phosphorelay sensor kinase activity"/>
    <property type="evidence" value="ECO:0007669"/>
    <property type="project" value="InterPro"/>
</dbReference>
<evidence type="ECO:0000256" key="6">
    <source>
        <dbReference type="ARBA" id="ARBA00022692"/>
    </source>
</evidence>
<evidence type="ECO:0000256" key="9">
    <source>
        <dbReference type="ARBA" id="ARBA00023012"/>
    </source>
</evidence>
<dbReference type="InterPro" id="IPR036097">
    <property type="entry name" value="HisK_dim/P_sf"/>
</dbReference>
<comment type="caution">
    <text evidence="14">The sequence shown here is derived from an EMBL/GenBank/DDBJ whole genome shotgun (WGS) entry which is preliminary data.</text>
</comment>
<dbReference type="SUPFAM" id="SSF47384">
    <property type="entry name" value="Homodimeric domain of signal transducing histidine kinase"/>
    <property type="match status" value="1"/>
</dbReference>
<proteinExistence type="predicted"/>
<dbReference type="InterPro" id="IPR003594">
    <property type="entry name" value="HATPase_dom"/>
</dbReference>
<dbReference type="Pfam" id="PF00512">
    <property type="entry name" value="HisKA"/>
    <property type="match status" value="1"/>
</dbReference>
<dbReference type="SMART" id="SM00388">
    <property type="entry name" value="HisKA"/>
    <property type="match status" value="1"/>
</dbReference>
<keyword evidence="15" id="KW-1185">Reference proteome</keyword>
<dbReference type="RefSeq" id="WP_171246124.1">
    <property type="nucleotide sequence ID" value="NZ_JABFAJ010000006.1"/>
</dbReference>
<accession>A0A849K628</accession>
<dbReference type="SUPFAM" id="SSF158472">
    <property type="entry name" value="HAMP domain-like"/>
    <property type="match status" value="1"/>
</dbReference>
<evidence type="ECO:0000256" key="1">
    <source>
        <dbReference type="ARBA" id="ARBA00000085"/>
    </source>
</evidence>
<evidence type="ECO:0000256" key="4">
    <source>
        <dbReference type="ARBA" id="ARBA00022553"/>
    </source>
</evidence>
<evidence type="ECO:0000256" key="11">
    <source>
        <dbReference type="SAM" id="Phobius"/>
    </source>
</evidence>
<dbReference type="EMBL" id="JABFAJ010000006">
    <property type="protein sequence ID" value="NNU26607.1"/>
    <property type="molecule type" value="Genomic_DNA"/>
</dbReference>
<comment type="subcellular location">
    <subcellularLocation>
        <location evidence="2">Cell membrane</location>
    </subcellularLocation>
</comment>
<dbReference type="Gene3D" id="1.10.287.130">
    <property type="match status" value="1"/>
</dbReference>
<dbReference type="Gene3D" id="3.30.565.10">
    <property type="entry name" value="Histidine kinase-like ATPase, C-terminal domain"/>
    <property type="match status" value="1"/>
</dbReference>
<dbReference type="Pfam" id="PF02518">
    <property type="entry name" value="HATPase_c"/>
    <property type="match status" value="1"/>
</dbReference>
<dbReference type="SMART" id="SM00304">
    <property type="entry name" value="HAMP"/>
    <property type="match status" value="1"/>
</dbReference>
<evidence type="ECO:0000256" key="3">
    <source>
        <dbReference type="ARBA" id="ARBA00012438"/>
    </source>
</evidence>
<keyword evidence="10 11" id="KW-0472">Membrane</keyword>
<dbReference type="CDD" id="cd06225">
    <property type="entry name" value="HAMP"/>
    <property type="match status" value="1"/>
</dbReference>
<dbReference type="PANTHER" id="PTHR45436:SF5">
    <property type="entry name" value="SENSOR HISTIDINE KINASE TRCS"/>
    <property type="match status" value="1"/>
</dbReference>
<keyword evidence="5" id="KW-0808">Transferase</keyword>
<protein>
    <recommendedName>
        <fullName evidence="3">histidine kinase</fullName>
        <ecNumber evidence="3">2.7.13.3</ecNumber>
    </recommendedName>
</protein>
<dbReference type="InterPro" id="IPR005467">
    <property type="entry name" value="His_kinase_dom"/>
</dbReference>
<dbReference type="SUPFAM" id="SSF55874">
    <property type="entry name" value="ATPase domain of HSP90 chaperone/DNA topoisomerase II/histidine kinase"/>
    <property type="match status" value="1"/>
</dbReference>
<name>A0A849K628_9MICO</name>
<dbReference type="PRINTS" id="PR00344">
    <property type="entry name" value="BCTRLSENSOR"/>
</dbReference>
<evidence type="ECO:0000313" key="14">
    <source>
        <dbReference type="EMBL" id="NNU26607.1"/>
    </source>
</evidence>
<dbReference type="EC" id="2.7.13.3" evidence="3"/>
<sequence length="453" mass="49390">MRARLTALVYVPIALVLLLVGLLYAASVTRAQQQDVFLDRLRDVSYLSLTARQAILADDPAIVAVDLERYREVYGVRSAVVDQAGVTLASAGLDVEDYPERHTAVAGRRSEMAASFWPWDVDEIVVAEPVFDGEDVVGALVSVSDTRALERSIWLSWGLLTAGGVAVALLAVLIADRTAGWVLRPVRVVDAAMERMGSGRLDERIPPSTGPPELREVVTRFNEMAERVEHLMRRQQEFVANASHELRNPLNALMLRIEGLALTVPCEQVEDVEHVRAEAVRMAQILDALLLLAEDGSSGTAQPVDLVELAARRIEGWRLLEDGRTVRLATPDRPVWAAIDPTALGTALDTIVDNALKFSPASEPLEITVADAEGRCEIVVRDHGPGVAPDQLERLTERFWRSPGHSNVRGSGLGLAIASELLASAGGGLRLELPDDGGLRAHLQVRPWDEERP</sequence>
<feature type="domain" description="HAMP" evidence="13">
    <location>
        <begin position="180"/>
        <end position="233"/>
    </location>
</feature>
<evidence type="ECO:0000256" key="8">
    <source>
        <dbReference type="ARBA" id="ARBA00022989"/>
    </source>
</evidence>
<dbReference type="InterPro" id="IPR004358">
    <property type="entry name" value="Sig_transdc_His_kin-like_C"/>
</dbReference>
<evidence type="ECO:0000259" key="13">
    <source>
        <dbReference type="PROSITE" id="PS50885"/>
    </source>
</evidence>
<evidence type="ECO:0000313" key="15">
    <source>
        <dbReference type="Proteomes" id="UP000557204"/>
    </source>
</evidence>
<keyword evidence="7 14" id="KW-0418">Kinase</keyword>
<dbReference type="PANTHER" id="PTHR45436">
    <property type="entry name" value="SENSOR HISTIDINE KINASE YKOH"/>
    <property type="match status" value="1"/>
</dbReference>
<dbReference type="CDD" id="cd00082">
    <property type="entry name" value="HisKA"/>
    <property type="match status" value="1"/>
</dbReference>
<dbReference type="InterPro" id="IPR036890">
    <property type="entry name" value="HATPase_C_sf"/>
</dbReference>
<dbReference type="InterPro" id="IPR050428">
    <property type="entry name" value="TCS_sensor_his_kinase"/>
</dbReference>
<evidence type="ECO:0000256" key="5">
    <source>
        <dbReference type="ARBA" id="ARBA00022679"/>
    </source>
</evidence>
<keyword evidence="4" id="KW-0597">Phosphoprotein</keyword>
<dbReference type="InterPro" id="IPR003661">
    <property type="entry name" value="HisK_dim/P_dom"/>
</dbReference>
<feature type="domain" description="Histidine kinase" evidence="12">
    <location>
        <begin position="241"/>
        <end position="449"/>
    </location>
</feature>